<evidence type="ECO:0000256" key="2">
    <source>
        <dbReference type="SAM" id="MobiDB-lite"/>
    </source>
</evidence>
<dbReference type="EMBL" id="AP006502">
    <property type="protein sequence ID" value="BAM83427.1"/>
    <property type="molecule type" value="Genomic_DNA"/>
</dbReference>
<feature type="region of interest" description="Disordered" evidence="2">
    <location>
        <begin position="149"/>
        <end position="216"/>
    </location>
</feature>
<feature type="compositionally biased region" description="Polar residues" evidence="2">
    <location>
        <begin position="195"/>
        <end position="208"/>
    </location>
</feature>
<dbReference type="HOGENOM" id="CLU_481797_0_0_1"/>
<dbReference type="GeneID" id="16998090"/>
<reference evidence="3 4" key="1">
    <citation type="journal article" date="2004" name="Nature">
        <title>Genome sequence of the ultrasmall unicellular red alga Cyanidioschyzon merolae 10D.</title>
        <authorList>
            <person name="Matsuzaki M."/>
            <person name="Misumi O."/>
            <person name="Shin-i T."/>
            <person name="Maruyama S."/>
            <person name="Takahara M."/>
            <person name="Miyagishima S."/>
            <person name="Mori T."/>
            <person name="Nishida K."/>
            <person name="Yagisawa F."/>
            <person name="Nishida K."/>
            <person name="Yoshida Y."/>
            <person name="Nishimura Y."/>
            <person name="Nakao S."/>
            <person name="Kobayashi T."/>
            <person name="Momoyama Y."/>
            <person name="Higashiyama T."/>
            <person name="Minoda A."/>
            <person name="Sano M."/>
            <person name="Nomoto H."/>
            <person name="Oishi K."/>
            <person name="Hayashi H."/>
            <person name="Ohta F."/>
            <person name="Nishizaka S."/>
            <person name="Haga S."/>
            <person name="Miura S."/>
            <person name="Morishita T."/>
            <person name="Kabeya Y."/>
            <person name="Terasawa K."/>
            <person name="Suzuki Y."/>
            <person name="Ishii Y."/>
            <person name="Asakawa S."/>
            <person name="Takano H."/>
            <person name="Ohta N."/>
            <person name="Kuroiwa H."/>
            <person name="Tanaka K."/>
            <person name="Shimizu N."/>
            <person name="Sugano S."/>
            <person name="Sato N."/>
            <person name="Nozaki H."/>
            <person name="Ogasawara N."/>
            <person name="Kohara Y."/>
            <person name="Kuroiwa T."/>
        </authorList>
    </citation>
    <scope>NUCLEOTIDE SEQUENCE [LARGE SCALE GENOMIC DNA]</scope>
    <source>
        <strain evidence="3 4">10D</strain>
    </source>
</reference>
<keyword evidence="1" id="KW-0175">Coiled coil</keyword>
<gene>
    <name evidence="3" type="ORF">CYME_CMT500C</name>
</gene>
<feature type="compositionally biased region" description="Low complexity" evidence="2">
    <location>
        <begin position="106"/>
        <end position="118"/>
    </location>
</feature>
<feature type="compositionally biased region" description="Polar residues" evidence="2">
    <location>
        <begin position="280"/>
        <end position="294"/>
    </location>
</feature>
<dbReference type="OMA" id="HLTDICK"/>
<dbReference type="AlphaFoldDB" id="M1VIL0"/>
<dbReference type="OrthoDB" id="10651434at2759"/>
<name>M1VIL0_CYAM1</name>
<proteinExistence type="predicted"/>
<evidence type="ECO:0000256" key="1">
    <source>
        <dbReference type="SAM" id="Coils"/>
    </source>
</evidence>
<dbReference type="RefSeq" id="XP_005539463.1">
    <property type="nucleotide sequence ID" value="XM_005539406.1"/>
</dbReference>
<feature type="compositionally biased region" description="Low complexity" evidence="2">
    <location>
        <begin position="28"/>
        <end position="43"/>
    </location>
</feature>
<feature type="compositionally biased region" description="Basic and acidic residues" evidence="2">
    <location>
        <begin position="298"/>
        <end position="320"/>
    </location>
</feature>
<feature type="compositionally biased region" description="Low complexity" evidence="2">
    <location>
        <begin position="344"/>
        <end position="355"/>
    </location>
</feature>
<feature type="compositionally biased region" description="Basic and acidic residues" evidence="2">
    <location>
        <begin position="48"/>
        <end position="59"/>
    </location>
</feature>
<dbReference type="Proteomes" id="UP000007014">
    <property type="component" value="Chromosome 20"/>
</dbReference>
<feature type="compositionally biased region" description="Polar residues" evidence="2">
    <location>
        <begin position="62"/>
        <end position="97"/>
    </location>
</feature>
<feature type="region of interest" description="Disordered" evidence="2">
    <location>
        <begin position="233"/>
        <end position="370"/>
    </location>
</feature>
<feature type="coiled-coil region" evidence="1">
    <location>
        <begin position="122"/>
        <end position="149"/>
    </location>
</feature>
<organism evidence="3 4">
    <name type="scientific">Cyanidioschyzon merolae (strain NIES-3377 / 10D)</name>
    <name type="common">Unicellular red alga</name>
    <dbReference type="NCBI Taxonomy" id="280699"/>
    <lineage>
        <taxon>Eukaryota</taxon>
        <taxon>Rhodophyta</taxon>
        <taxon>Bangiophyceae</taxon>
        <taxon>Cyanidiales</taxon>
        <taxon>Cyanidiaceae</taxon>
        <taxon>Cyanidioschyzon</taxon>
    </lineage>
</organism>
<evidence type="ECO:0000313" key="4">
    <source>
        <dbReference type="Proteomes" id="UP000007014"/>
    </source>
</evidence>
<accession>M1VIL0</accession>
<keyword evidence="4" id="KW-1185">Reference proteome</keyword>
<evidence type="ECO:0000313" key="3">
    <source>
        <dbReference type="EMBL" id="BAM83427.1"/>
    </source>
</evidence>
<protein>
    <submittedName>
        <fullName evidence="3">Uncharacterized protein</fullName>
    </submittedName>
</protein>
<dbReference type="Gramene" id="CMT500CT">
    <property type="protein sequence ID" value="CMT500CT"/>
    <property type="gene ID" value="CMT500C"/>
</dbReference>
<reference evidence="3 4" key="2">
    <citation type="journal article" date="2007" name="BMC Biol.">
        <title>A 100%-complete sequence reveals unusually simple genomic features in the hot-spring red alga Cyanidioschyzon merolae.</title>
        <authorList>
            <person name="Nozaki H."/>
            <person name="Takano H."/>
            <person name="Misumi O."/>
            <person name="Terasawa K."/>
            <person name="Matsuzaki M."/>
            <person name="Maruyama S."/>
            <person name="Nishida K."/>
            <person name="Yagisawa F."/>
            <person name="Yoshida Y."/>
            <person name="Fujiwara T."/>
            <person name="Takio S."/>
            <person name="Tamura K."/>
            <person name="Chung S.J."/>
            <person name="Nakamura S."/>
            <person name="Kuroiwa H."/>
            <person name="Tanaka K."/>
            <person name="Sato N."/>
            <person name="Kuroiwa T."/>
        </authorList>
    </citation>
    <scope>NUCLEOTIDE SEQUENCE [LARGE SCALE GENOMIC DNA]</scope>
    <source>
        <strain evidence="3 4">10D</strain>
    </source>
</reference>
<dbReference type="KEGG" id="cme:CYME_CMT500C"/>
<feature type="compositionally biased region" description="Polar residues" evidence="2">
    <location>
        <begin position="1"/>
        <end position="18"/>
    </location>
</feature>
<sequence>MNESSTHGGPGKTQQSSRRAQEPRQTRSRPSVVVSGAGSRASRPLLRGTEEAEKVDHAPLESSRNSLASKQPNNQTATLSQATKSNSMTRGSGSTPGQRPAPVHQSAAPSTVAAAASSTRELYALRAEVAKLRLRCEELENELALLRKQVSTVALPPVASSASTNTSNAKELAQASQAPAPEASQVAATGAAGTPASQTTARLASTSRLHNDITWHSESQVLDWADEMETMELERRGRNSSTEKSVVNVPRPTPGTWTRKPASASGAGPERPPQPPLPSTRDTGQQQRQLSEAQSLEHPQRIRQREPRPHGTEQNREARQQQRRQRRERPFQERTLTADAKTQPHASSAASKSAEAPPPVQRPHRETVERPPASAWLFAVHARAQPDKLRFLVSSRAAGPESAPDRFISLSFSVSRWINDQAFHKTLMRMLLQLWRRLAPPALDSGTTQQQQQQIPPPLAELLRQPETEEQRPLDRQQVWALCEPVLLEACRHPTLLVLLDCHGLNDKTKQAVRFNVAYFVEAAAAARERFEATFAIPPRLVLVLESYPVQRRPVLGGHPVYPVQC</sequence>
<feature type="compositionally biased region" description="Low complexity" evidence="2">
    <location>
        <begin position="159"/>
        <end position="188"/>
    </location>
</feature>
<feature type="region of interest" description="Disordered" evidence="2">
    <location>
        <begin position="1"/>
        <end position="118"/>
    </location>
</feature>